<dbReference type="RefSeq" id="WP_212394239.1">
    <property type="nucleotide sequence ID" value="NZ_JAFCJH010000002.1"/>
</dbReference>
<keyword evidence="2" id="KW-1185">Reference proteome</keyword>
<protein>
    <recommendedName>
        <fullName evidence="3">2OG-Fe(II) oxygenase</fullName>
    </recommendedName>
</protein>
<comment type="caution">
    <text evidence="1">The sequence shown here is derived from an EMBL/GenBank/DDBJ whole genome shotgun (WGS) entry which is preliminary data.</text>
</comment>
<name>A0ABS5FCC3_9BRAD</name>
<evidence type="ECO:0008006" key="3">
    <source>
        <dbReference type="Google" id="ProtNLM"/>
    </source>
</evidence>
<dbReference type="Proteomes" id="UP001315278">
    <property type="component" value="Unassembled WGS sequence"/>
</dbReference>
<dbReference type="EMBL" id="JAFCJH010000002">
    <property type="protein sequence ID" value="MBR0794415.1"/>
    <property type="molecule type" value="Genomic_DNA"/>
</dbReference>
<proteinExistence type="predicted"/>
<gene>
    <name evidence="1" type="ORF">JQ615_03330</name>
</gene>
<evidence type="ECO:0000313" key="2">
    <source>
        <dbReference type="Proteomes" id="UP001315278"/>
    </source>
</evidence>
<organism evidence="1 2">
    <name type="scientific">Bradyrhizobium jicamae</name>
    <dbReference type="NCBI Taxonomy" id="280332"/>
    <lineage>
        <taxon>Bacteria</taxon>
        <taxon>Pseudomonadati</taxon>
        <taxon>Pseudomonadota</taxon>
        <taxon>Alphaproteobacteria</taxon>
        <taxon>Hyphomicrobiales</taxon>
        <taxon>Nitrobacteraceae</taxon>
        <taxon>Bradyrhizobium</taxon>
    </lineage>
</organism>
<evidence type="ECO:0000313" key="1">
    <source>
        <dbReference type="EMBL" id="MBR0794415.1"/>
    </source>
</evidence>
<sequence length="247" mass="28667">MSADTMERRTLGSCHVRGITMQHILERLVGKIQQADIDPLPSENLYMEDVFDPDVYREVSRRLPGDDVFQFIDHPDAMLPDGRRTRKLLDLTEKTIQRMKPEDRPFWSDMRSVMTSDRLVDSIVGKFASRIRLQFGKNIPEMALVPIFYRDYPGYFIGVHPDAPYKIATLQFYLPKDRSQIHLGTSFHLKKPGGFQLLKTNLFQPNSAYAFVRTDESWHSVKQLGEHEQVRDTLALTLYIKGNDYQS</sequence>
<reference evidence="2" key="1">
    <citation type="journal article" date="2021" name="ISME J.">
        <title>Evolutionary origin and ecological implication of a unique nif island in free-living Bradyrhizobium lineages.</title>
        <authorList>
            <person name="Tao J."/>
        </authorList>
    </citation>
    <scope>NUCLEOTIDE SEQUENCE [LARGE SCALE GENOMIC DNA]</scope>
    <source>
        <strain evidence="2">SZCCT0434</strain>
    </source>
</reference>
<accession>A0ABS5FCC3</accession>